<feature type="chain" id="PRO_5015738930" description="Hydrophobin" evidence="1">
    <location>
        <begin position="23"/>
        <end position="111"/>
    </location>
</feature>
<feature type="signal peptide" evidence="1">
    <location>
        <begin position="1"/>
        <end position="22"/>
    </location>
</feature>
<sequence>MKLLNVLQMVIVFLVQGKAAYAYTPNNFGCLDQVSNHAVAGCVGLGAGENEVNLMDAPWNLDISAYDCTRADLSCQRPTCCSELIWVQSVLSVGVWKQEWREINGSEIQEY</sequence>
<dbReference type="AlphaFoldDB" id="A0A2S4UZF9"/>
<keyword evidence="1" id="KW-0732">Signal</keyword>
<dbReference type="VEuPathDB" id="FungiDB:PSHT_16333"/>
<organism evidence="2 3">
    <name type="scientific">Puccinia striiformis</name>
    <dbReference type="NCBI Taxonomy" id="27350"/>
    <lineage>
        <taxon>Eukaryota</taxon>
        <taxon>Fungi</taxon>
        <taxon>Dikarya</taxon>
        <taxon>Basidiomycota</taxon>
        <taxon>Pucciniomycotina</taxon>
        <taxon>Pucciniomycetes</taxon>
        <taxon>Pucciniales</taxon>
        <taxon>Pucciniaceae</taxon>
        <taxon>Puccinia</taxon>
    </lineage>
</organism>
<evidence type="ECO:0000313" key="2">
    <source>
        <dbReference type="EMBL" id="POW02662.1"/>
    </source>
</evidence>
<accession>A0A2S4UZF9</accession>
<dbReference type="EMBL" id="PKSL01000138">
    <property type="protein sequence ID" value="POW02662.1"/>
    <property type="molecule type" value="Genomic_DNA"/>
</dbReference>
<gene>
    <name evidence="2" type="ORF">PSTT_11567</name>
</gene>
<comment type="caution">
    <text evidence="2">The sequence shown here is derived from an EMBL/GenBank/DDBJ whole genome shotgun (WGS) entry which is preliminary data.</text>
</comment>
<reference evidence="2" key="1">
    <citation type="submission" date="2017-12" db="EMBL/GenBank/DDBJ databases">
        <title>Gene loss provides genomic basis for host adaptation in cereal stripe rust fungi.</title>
        <authorList>
            <person name="Xia C."/>
        </authorList>
    </citation>
    <scope>NUCLEOTIDE SEQUENCE [LARGE SCALE GENOMIC DNA]</scope>
    <source>
        <strain evidence="2">93-210</strain>
    </source>
</reference>
<dbReference type="Proteomes" id="UP000239156">
    <property type="component" value="Unassembled WGS sequence"/>
</dbReference>
<evidence type="ECO:0000313" key="3">
    <source>
        <dbReference type="Proteomes" id="UP000239156"/>
    </source>
</evidence>
<evidence type="ECO:0000256" key="1">
    <source>
        <dbReference type="SAM" id="SignalP"/>
    </source>
</evidence>
<evidence type="ECO:0008006" key="4">
    <source>
        <dbReference type="Google" id="ProtNLM"/>
    </source>
</evidence>
<protein>
    <recommendedName>
        <fullName evidence="4">Hydrophobin</fullName>
    </recommendedName>
</protein>
<name>A0A2S4UZF9_9BASI</name>
<proteinExistence type="predicted"/>
<keyword evidence="3" id="KW-1185">Reference proteome</keyword>
<dbReference type="VEuPathDB" id="FungiDB:PSTT_11567"/>